<reference evidence="1" key="1">
    <citation type="submission" date="2018-04" db="EMBL/GenBank/DDBJ databases">
        <title>WGS assembly of Panicum hallii.</title>
        <authorList>
            <person name="Lovell J."/>
            <person name="Jenkins J."/>
            <person name="Lowry D."/>
            <person name="Mamidi S."/>
            <person name="Sreedasyam A."/>
            <person name="Weng X."/>
            <person name="Barry K."/>
            <person name="Bonette J."/>
            <person name="Campitelli B."/>
            <person name="Daum C."/>
            <person name="Gordon S."/>
            <person name="Gould B."/>
            <person name="Lipzen A."/>
            <person name="Macqueen A."/>
            <person name="Palacio-Mejia J."/>
            <person name="Plott C."/>
            <person name="Shakirov E."/>
            <person name="Shu S."/>
            <person name="Yoshinaga Y."/>
            <person name="Zane M."/>
            <person name="Rokhsar D."/>
            <person name="Grimwood J."/>
            <person name="Schmutz J."/>
            <person name="Juenger T."/>
        </authorList>
    </citation>
    <scope>NUCLEOTIDE SEQUENCE [LARGE SCALE GENOMIC DNA]</scope>
    <source>
        <strain evidence="1">FIL2</strain>
    </source>
</reference>
<protein>
    <submittedName>
        <fullName evidence="1">Uncharacterized protein</fullName>
    </submittedName>
</protein>
<dbReference type="Gramene" id="PVH31172">
    <property type="protein sequence ID" value="PVH31172"/>
    <property type="gene ID" value="PAHAL_9G073100"/>
</dbReference>
<name>A0A2T8I0L9_9POAL</name>
<accession>A0A2T8I0L9</accession>
<dbReference type="EMBL" id="CM008054">
    <property type="protein sequence ID" value="PVH31172.1"/>
    <property type="molecule type" value="Genomic_DNA"/>
</dbReference>
<dbReference type="Proteomes" id="UP000243499">
    <property type="component" value="Chromosome 9"/>
</dbReference>
<dbReference type="AlphaFoldDB" id="A0A2T8I0L9"/>
<evidence type="ECO:0000313" key="1">
    <source>
        <dbReference type="EMBL" id="PVH31172.1"/>
    </source>
</evidence>
<gene>
    <name evidence="1" type="ORF">PAHAL_9G073100</name>
</gene>
<sequence>MDVLSGVPLEYAENSEIQVHVKKKSPNEWITISPSLPHYLAYANRHKLTRSSHNTRLTASFKQQTRLGLGPVKTVVNVHCLATGTSAQ</sequence>
<organism evidence="1">
    <name type="scientific">Panicum hallii</name>
    <dbReference type="NCBI Taxonomy" id="206008"/>
    <lineage>
        <taxon>Eukaryota</taxon>
        <taxon>Viridiplantae</taxon>
        <taxon>Streptophyta</taxon>
        <taxon>Embryophyta</taxon>
        <taxon>Tracheophyta</taxon>
        <taxon>Spermatophyta</taxon>
        <taxon>Magnoliopsida</taxon>
        <taxon>Liliopsida</taxon>
        <taxon>Poales</taxon>
        <taxon>Poaceae</taxon>
        <taxon>PACMAD clade</taxon>
        <taxon>Panicoideae</taxon>
        <taxon>Panicodae</taxon>
        <taxon>Paniceae</taxon>
        <taxon>Panicinae</taxon>
        <taxon>Panicum</taxon>
        <taxon>Panicum sect. Panicum</taxon>
    </lineage>
</organism>
<proteinExistence type="predicted"/>